<name>A0AAX4G6H0_9CAUD</name>
<keyword evidence="2" id="KW-1185">Reference proteome</keyword>
<dbReference type="Proteomes" id="UP001305174">
    <property type="component" value="Segment"/>
</dbReference>
<sequence length="293" mass="32674">MYQKERVYALTIGDYKSGRGVRIEELQIKFEVTKSADNKRRPAGATVEVYNLSESTLHLLDSNFIECTLEVGYAATGKQTILKGNVVEIKTVKHGNDKVTQLLLGEGYAELNNEIIKKVVPAGSTKEAVLEAIRDSMPGVSRGAYTGTNLNSPILYGYPLNGTPKELLDSFAEANNMEWRVDNGSLYANDLNGLVSRNKTLAPYISSETGLIDIPFNTTEKGKKLPKDKSRKKGVQFKALLNPTVVPGQIVYLKSENIKGWFRVNDIRYTGDYRGNDWYIECFCSLIDDEELL</sequence>
<organism evidence="1 2">
    <name type="scientific">Pseudomonas phage vB_PseuGesM_254</name>
    <dbReference type="NCBI Taxonomy" id="3092638"/>
    <lineage>
        <taxon>Viruses</taxon>
        <taxon>Duplodnaviria</taxon>
        <taxon>Heunggongvirae</taxon>
        <taxon>Uroviricota</taxon>
        <taxon>Caudoviricetes</taxon>
        <taxon>Vandenendeviridae</taxon>
        <taxon>Chemalvirus</taxon>
        <taxon>Chemalvirus PseuGes254</taxon>
    </lineage>
</organism>
<evidence type="ECO:0000313" key="1">
    <source>
        <dbReference type="EMBL" id="WOZ57490.1"/>
    </source>
</evidence>
<accession>A0AAX4G6H0</accession>
<proteinExistence type="predicted"/>
<dbReference type="EMBL" id="OR575930">
    <property type="protein sequence ID" value="WOZ57490.1"/>
    <property type="molecule type" value="Genomic_DNA"/>
</dbReference>
<reference evidence="2" key="1">
    <citation type="submission" date="2024-05" db="EMBL/GenBank/DDBJ databases">
        <authorList>
            <person name="Tikunov A.Y."/>
            <person name="Morozova V.V."/>
            <person name="Kozlova Y.N."/>
            <person name="Tikunova N.V."/>
            <person name="Babkin I.V."/>
        </authorList>
    </citation>
    <scope>NUCLEOTIDE SEQUENCE [LARGE SCALE GENOMIC DNA]</scope>
</reference>
<protein>
    <submittedName>
        <fullName evidence="1">Contractile tail, injection system protein</fullName>
    </submittedName>
</protein>
<evidence type="ECO:0000313" key="2">
    <source>
        <dbReference type="Proteomes" id="UP001305174"/>
    </source>
</evidence>